<sequence>MYELYLLRTLKRLSCGHNLARTYHWNCATRSCCTWRVPGHPGVFQAARGMTQKGRNHHARKLSECSGTLGWGASADRPLVAGASRTGSGL</sequence>
<comment type="caution">
    <text evidence="1">The sequence shown here is derived from an EMBL/GenBank/DDBJ whole genome shotgun (WGS) entry which is preliminary data.</text>
</comment>
<accession>A0A7V8RKY6</accession>
<evidence type="ECO:0000313" key="1">
    <source>
        <dbReference type="EMBL" id="MBA1378400.1"/>
    </source>
</evidence>
<gene>
    <name evidence="1" type="ORF">FHK92_11335</name>
</gene>
<name>A0A7V8RKY6_9PSED</name>
<organism evidence="1 2">
    <name type="scientific">Pseudomonas brassicacearum subsp. neoaurantiaca</name>
    <dbReference type="NCBI Taxonomy" id="494916"/>
    <lineage>
        <taxon>Bacteria</taxon>
        <taxon>Pseudomonadati</taxon>
        <taxon>Pseudomonadota</taxon>
        <taxon>Gammaproteobacteria</taxon>
        <taxon>Pseudomonadales</taxon>
        <taxon>Pseudomonadaceae</taxon>
        <taxon>Pseudomonas</taxon>
    </lineage>
</organism>
<protein>
    <submittedName>
        <fullName evidence="1">Uncharacterized protein</fullName>
    </submittedName>
</protein>
<dbReference type="Proteomes" id="UP000572407">
    <property type="component" value="Unassembled WGS sequence"/>
</dbReference>
<proteinExistence type="predicted"/>
<dbReference type="EMBL" id="VDLV01000013">
    <property type="protein sequence ID" value="MBA1378400.1"/>
    <property type="molecule type" value="Genomic_DNA"/>
</dbReference>
<dbReference type="AlphaFoldDB" id="A0A7V8RKY6"/>
<reference evidence="1 2" key="1">
    <citation type="submission" date="2019-06" db="EMBL/GenBank/DDBJ databases">
        <title>Analysis of the biodiversity of Brassica napus bacterial endophytes for the selection of potential efficient biofertilizers for rapeseed crops.</title>
        <authorList>
            <person name="Jimenez-Gomez A."/>
            <person name="Saati-Santamaria Z."/>
            <person name="Menendez E."/>
            <person name="Rivas R."/>
            <person name="Mateos P.F."/>
            <person name="Velazquez E."/>
            <person name="Garcia-Fraile P."/>
        </authorList>
    </citation>
    <scope>NUCLEOTIDE SEQUENCE [LARGE SCALE GENOMIC DNA]</scope>
    <source>
        <strain evidence="1 2">CDVBN10</strain>
    </source>
</reference>
<evidence type="ECO:0000313" key="2">
    <source>
        <dbReference type="Proteomes" id="UP000572407"/>
    </source>
</evidence>